<dbReference type="EMBL" id="JACETU010000005">
    <property type="protein sequence ID" value="KAF7427841.1"/>
    <property type="molecule type" value="Genomic_DNA"/>
</dbReference>
<reference evidence="2" key="1">
    <citation type="submission" date="2019-07" db="EMBL/GenBank/DDBJ databases">
        <authorList>
            <person name="Palmer J.M."/>
        </authorList>
    </citation>
    <scope>NUCLEOTIDE SEQUENCE</scope>
    <source>
        <strain evidence="2">PC9</strain>
    </source>
</reference>
<feature type="transmembrane region" description="Helical" evidence="1">
    <location>
        <begin position="220"/>
        <end position="243"/>
    </location>
</feature>
<feature type="transmembrane region" description="Helical" evidence="1">
    <location>
        <begin position="20"/>
        <end position="41"/>
    </location>
</feature>
<feature type="transmembrane region" description="Helical" evidence="1">
    <location>
        <begin position="179"/>
        <end position="199"/>
    </location>
</feature>
<evidence type="ECO:0000256" key="1">
    <source>
        <dbReference type="SAM" id="Phobius"/>
    </source>
</evidence>
<gene>
    <name evidence="2" type="ORF">PC9H_007057</name>
</gene>
<feature type="transmembrane region" description="Helical" evidence="1">
    <location>
        <begin position="126"/>
        <end position="148"/>
    </location>
</feature>
<organism evidence="2 3">
    <name type="scientific">Pleurotus ostreatus</name>
    <name type="common">Oyster mushroom</name>
    <name type="synonym">White-rot fungus</name>
    <dbReference type="NCBI Taxonomy" id="5322"/>
    <lineage>
        <taxon>Eukaryota</taxon>
        <taxon>Fungi</taxon>
        <taxon>Dikarya</taxon>
        <taxon>Basidiomycota</taxon>
        <taxon>Agaricomycotina</taxon>
        <taxon>Agaricomycetes</taxon>
        <taxon>Agaricomycetidae</taxon>
        <taxon>Agaricales</taxon>
        <taxon>Pleurotineae</taxon>
        <taxon>Pleurotaceae</taxon>
        <taxon>Pleurotus</taxon>
    </lineage>
</organism>
<dbReference type="AlphaFoldDB" id="A0A8H6ZT81"/>
<dbReference type="Proteomes" id="UP000623687">
    <property type="component" value="Unassembled WGS sequence"/>
</dbReference>
<dbReference type="RefSeq" id="XP_036630213.1">
    <property type="nucleotide sequence ID" value="XM_036776593.1"/>
</dbReference>
<feature type="transmembrane region" description="Helical" evidence="1">
    <location>
        <begin position="53"/>
        <end position="75"/>
    </location>
</feature>
<keyword evidence="1" id="KW-0472">Membrane</keyword>
<evidence type="ECO:0000313" key="3">
    <source>
        <dbReference type="Proteomes" id="UP000623687"/>
    </source>
</evidence>
<evidence type="ECO:0000313" key="2">
    <source>
        <dbReference type="EMBL" id="KAF7427841.1"/>
    </source>
</evidence>
<dbReference type="GeneID" id="59376875"/>
<comment type="caution">
    <text evidence="2">The sequence shown here is derived from an EMBL/GenBank/DDBJ whole genome shotgun (WGS) entry which is preliminary data.</text>
</comment>
<dbReference type="VEuPathDB" id="FungiDB:PC9H_007057"/>
<keyword evidence="1" id="KW-1133">Transmembrane helix</keyword>
<proteinExistence type="predicted"/>
<sequence length="357" mass="39389">MASLPPTVTLYIDNISPYLNFIMIGTAWSSSLVPLFVILFYFSTPSLRLQPIFIMNVLSVTMGIVLGFNIAAISIKGIRHPEILFNASAAVFELAGALVLPIFVDFILAFRLSVVLPRRTTPTSMLCIVFIPLALFKVGRVINIAIFMSKFVPVIRTSNPATVLSSGFDHFNPHHKIEWSLLVIDNCYASGFFLWKIGMGRRMEKSSGIVSSARDTFTRLFYLGTASFIFPCMLGIGQLVFAFLGRGAYLALTNAYVEIVCSLLATLWTAQTRWSDRNSSQQSEASHLSSFRVKPPHESLTMGRSITIDPANAWNRSIVETSVDLDAIRVTSDDEIDILGSGMKSSGRPLLRNSGNI</sequence>
<protein>
    <submittedName>
        <fullName evidence="2">Uncharacterized protein</fullName>
    </submittedName>
</protein>
<feature type="transmembrane region" description="Helical" evidence="1">
    <location>
        <begin position="249"/>
        <end position="270"/>
    </location>
</feature>
<keyword evidence="1" id="KW-0812">Transmembrane</keyword>
<keyword evidence="3" id="KW-1185">Reference proteome</keyword>
<accession>A0A8H6ZT81</accession>
<feature type="transmembrane region" description="Helical" evidence="1">
    <location>
        <begin position="95"/>
        <end position="114"/>
    </location>
</feature>
<dbReference type="OrthoDB" id="2548432at2759"/>
<name>A0A8H6ZT81_PLEOS</name>